<evidence type="ECO:0000313" key="2">
    <source>
        <dbReference type="Proteomes" id="UP000199423"/>
    </source>
</evidence>
<protein>
    <submittedName>
        <fullName evidence="1">Uncharacterized protein</fullName>
    </submittedName>
</protein>
<accession>A0A1I7N457</accession>
<reference evidence="2" key="1">
    <citation type="submission" date="2016-10" db="EMBL/GenBank/DDBJ databases">
        <authorList>
            <person name="Varghese N."/>
            <person name="Submissions S."/>
        </authorList>
    </citation>
    <scope>NUCLEOTIDE SEQUENCE [LARGE SCALE GENOMIC DNA]</scope>
    <source>
        <strain evidence="2">DSM 1565</strain>
    </source>
</reference>
<dbReference type="Pfam" id="PF19888">
    <property type="entry name" value="DUF6361"/>
    <property type="match status" value="1"/>
</dbReference>
<name>A0A1I7N457_9HYPH</name>
<dbReference type="Proteomes" id="UP000199423">
    <property type="component" value="Unassembled WGS sequence"/>
</dbReference>
<sequence length="407" mass="46765">MSSFVWLDYSERERRKMLDVIELFRESETVDELGIGSIRDAFADMLFPGTSTIMTRARYFLLIPWIYQHLEGRRVSSAQIEARGRNTEIDLIEHIEASNDNAGNIGRLARSNLKRLASSVYWQGLGVWGIRSFIGSQTQYYRSLDRYYQGQARHAGRLSERGSEHDDLIAPNWHGGLISPPPGFLTTCSLRLSRREAKYLAERITLSPGCSGSLLAALVRHGKREDDMTFAWEHPYYQRLNGKLSVQLDHARNFSALMHGAPLLYNLILAEQTNNDTRRDRYCLLLREWSDLIAERRQSLEHWKNGEFWTVVLDQNARITPNTRSFVNEWWQLVLDAGPRDIAHSEVARNLVTYRERQIKKQLARINNPRASELWGGDSGIAPLDYRWRISQILIGDIFDGLGGGDA</sequence>
<dbReference type="STRING" id="51670.SAMN04488557_1250"/>
<gene>
    <name evidence="1" type="ORF">SAMN04488557_1250</name>
</gene>
<dbReference type="InterPro" id="IPR045941">
    <property type="entry name" value="DUF6361"/>
</dbReference>
<proteinExistence type="predicted"/>
<dbReference type="AlphaFoldDB" id="A0A1I7N457"/>
<dbReference type="EMBL" id="FPCH01000001">
    <property type="protein sequence ID" value="SFV29432.1"/>
    <property type="molecule type" value="Genomic_DNA"/>
</dbReference>
<organism evidence="1 2">
    <name type="scientific">Hyphomicrobium facile</name>
    <dbReference type="NCBI Taxonomy" id="51670"/>
    <lineage>
        <taxon>Bacteria</taxon>
        <taxon>Pseudomonadati</taxon>
        <taxon>Pseudomonadota</taxon>
        <taxon>Alphaproteobacteria</taxon>
        <taxon>Hyphomicrobiales</taxon>
        <taxon>Hyphomicrobiaceae</taxon>
        <taxon>Hyphomicrobium</taxon>
    </lineage>
</organism>
<evidence type="ECO:0000313" key="1">
    <source>
        <dbReference type="EMBL" id="SFV29432.1"/>
    </source>
</evidence>
<keyword evidence="2" id="KW-1185">Reference proteome</keyword>